<dbReference type="InterPro" id="IPR036390">
    <property type="entry name" value="WH_DNA-bd_sf"/>
</dbReference>
<keyword evidence="3" id="KW-1185">Reference proteome</keyword>
<organism evidence="2 3">
    <name type="scientific">Haladaptatus pallidirubidus</name>
    <dbReference type="NCBI Taxonomy" id="1008152"/>
    <lineage>
        <taxon>Archaea</taxon>
        <taxon>Methanobacteriati</taxon>
        <taxon>Methanobacteriota</taxon>
        <taxon>Stenosarchaea group</taxon>
        <taxon>Halobacteria</taxon>
        <taxon>Halobacteriales</taxon>
        <taxon>Haladaptataceae</taxon>
        <taxon>Haladaptatus</taxon>
    </lineage>
</organism>
<dbReference type="AlphaFoldDB" id="A0AAV3UBS4"/>
<evidence type="ECO:0000313" key="3">
    <source>
        <dbReference type="Proteomes" id="UP001501729"/>
    </source>
</evidence>
<accession>A0AAV3UBS4</accession>
<reference evidence="2 3" key="1">
    <citation type="journal article" date="2019" name="Int. J. Syst. Evol. Microbiol.">
        <title>The Global Catalogue of Microorganisms (GCM) 10K type strain sequencing project: providing services to taxonomists for standard genome sequencing and annotation.</title>
        <authorList>
            <consortium name="The Broad Institute Genomics Platform"/>
            <consortium name="The Broad Institute Genome Sequencing Center for Infectious Disease"/>
            <person name="Wu L."/>
            <person name="Ma J."/>
        </authorList>
    </citation>
    <scope>NUCLEOTIDE SEQUENCE [LARGE SCALE GENOMIC DNA]</scope>
    <source>
        <strain evidence="2 3">JCM 17504</strain>
    </source>
</reference>
<dbReference type="EMBL" id="BAABKX010000001">
    <property type="protein sequence ID" value="GAA5041789.1"/>
    <property type="molecule type" value="Genomic_DNA"/>
</dbReference>
<dbReference type="Proteomes" id="UP001501729">
    <property type="component" value="Unassembled WGS sequence"/>
</dbReference>
<sequence>MTGPMIFQRPTDRLILEELQDAQNLGANVAEAIDRHRKTVTTRLRQLEDYGLVNNVGRGVYAITEKGEVVLENFDDYEPNNTDAFTEIVEEELSDRRKE</sequence>
<protein>
    <recommendedName>
        <fullName evidence="1">HVO-A0261-like N-terminal domain-containing protein</fullName>
    </recommendedName>
</protein>
<dbReference type="InterPro" id="IPR057527">
    <property type="entry name" value="HVO_A0261-like_N"/>
</dbReference>
<name>A0AAV3UBS4_9EURY</name>
<feature type="domain" description="HVO-A0261-like N-terminal" evidence="1">
    <location>
        <begin position="15"/>
        <end position="77"/>
    </location>
</feature>
<dbReference type="SUPFAM" id="SSF46785">
    <property type="entry name" value="Winged helix' DNA-binding domain"/>
    <property type="match status" value="1"/>
</dbReference>
<dbReference type="InterPro" id="IPR036388">
    <property type="entry name" value="WH-like_DNA-bd_sf"/>
</dbReference>
<comment type="caution">
    <text evidence="2">The sequence shown here is derived from an EMBL/GenBank/DDBJ whole genome shotgun (WGS) entry which is preliminary data.</text>
</comment>
<dbReference type="Gene3D" id="1.10.10.10">
    <property type="entry name" value="Winged helix-like DNA-binding domain superfamily/Winged helix DNA-binding domain"/>
    <property type="match status" value="1"/>
</dbReference>
<proteinExistence type="predicted"/>
<evidence type="ECO:0000259" key="1">
    <source>
        <dbReference type="Pfam" id="PF25213"/>
    </source>
</evidence>
<evidence type="ECO:0000313" key="2">
    <source>
        <dbReference type="EMBL" id="GAA5041789.1"/>
    </source>
</evidence>
<gene>
    <name evidence="2" type="ORF">GCM10025751_04350</name>
</gene>
<dbReference type="Pfam" id="PF25213">
    <property type="entry name" value="HVO_A0261_N"/>
    <property type="match status" value="1"/>
</dbReference>